<comment type="cofactor">
    <cofactor evidence="3">
        <name>(R)-lipoate</name>
        <dbReference type="ChEBI" id="CHEBI:83088"/>
    </cofactor>
    <text evidence="3">Binds 1 lipoyl cofactor covalently.</text>
</comment>
<dbReference type="Proteomes" id="UP000320390">
    <property type="component" value="Chromosome"/>
</dbReference>
<dbReference type="NCBIfam" id="TIGR00527">
    <property type="entry name" value="gcvH"/>
    <property type="match status" value="1"/>
</dbReference>
<dbReference type="AlphaFoldDB" id="A0A518EWM9"/>
<evidence type="ECO:0000313" key="7">
    <source>
        <dbReference type="Proteomes" id="UP000320390"/>
    </source>
</evidence>
<dbReference type="InterPro" id="IPR002930">
    <property type="entry name" value="GCV_H"/>
</dbReference>
<evidence type="ECO:0000256" key="4">
    <source>
        <dbReference type="PIRSR" id="PIRSR617453-50"/>
    </source>
</evidence>
<dbReference type="OrthoDB" id="9796712at2"/>
<feature type="domain" description="Lipoyl-binding" evidence="5">
    <location>
        <begin position="21"/>
        <end position="108"/>
    </location>
</feature>
<comment type="similarity">
    <text evidence="1 3">Belongs to the GcvH family.</text>
</comment>
<dbReference type="PANTHER" id="PTHR11715:SF3">
    <property type="entry name" value="GLYCINE CLEAVAGE SYSTEM H PROTEIN-RELATED"/>
    <property type="match status" value="1"/>
</dbReference>
<evidence type="ECO:0000313" key="6">
    <source>
        <dbReference type="EMBL" id="QDV08487.1"/>
    </source>
</evidence>
<evidence type="ECO:0000256" key="1">
    <source>
        <dbReference type="ARBA" id="ARBA00009249"/>
    </source>
</evidence>
<evidence type="ECO:0000256" key="2">
    <source>
        <dbReference type="ARBA" id="ARBA00022823"/>
    </source>
</evidence>
<sequence length="129" mass="14472">MRPDDRKYLDSHEWAKLEGDLIVVGITDFAVEELSNGNEGDLVYCDLPDIGRMVEQGETFGEIESVKAVSDLNAPVAGEIVEINSEIEEHLEVLSEDPWKKGWLIKIKPTDKSLDHLLDASAYEEHIAH</sequence>
<dbReference type="RefSeq" id="WP_145201235.1">
    <property type="nucleotide sequence ID" value="NZ_CP036434.1"/>
</dbReference>
<keyword evidence="2 3" id="KW-0450">Lipoyl</keyword>
<dbReference type="InterPro" id="IPR000089">
    <property type="entry name" value="Biotin_lipoyl"/>
</dbReference>
<proteinExistence type="inferred from homology"/>
<dbReference type="PROSITE" id="PS50968">
    <property type="entry name" value="BIOTINYL_LIPOYL"/>
    <property type="match status" value="1"/>
</dbReference>
<dbReference type="GO" id="GO:0009249">
    <property type="term" value="P:protein lipoylation"/>
    <property type="evidence" value="ECO:0007669"/>
    <property type="project" value="TreeGrafter"/>
</dbReference>
<dbReference type="HAMAP" id="MF_00272">
    <property type="entry name" value="GcvH"/>
    <property type="match status" value="1"/>
</dbReference>
<dbReference type="PANTHER" id="PTHR11715">
    <property type="entry name" value="GLYCINE CLEAVAGE SYSTEM H PROTEIN"/>
    <property type="match status" value="1"/>
</dbReference>
<accession>A0A518EWM9</accession>
<dbReference type="InterPro" id="IPR011053">
    <property type="entry name" value="Single_hybrid_motif"/>
</dbReference>
<feature type="modified residue" description="N6-lipoyllysine" evidence="3 4">
    <location>
        <position position="67"/>
    </location>
</feature>
<dbReference type="EMBL" id="CP036434">
    <property type="protein sequence ID" value="QDV08487.1"/>
    <property type="molecule type" value="Genomic_DNA"/>
</dbReference>
<comment type="subunit">
    <text evidence="3">The glycine cleavage system is composed of four proteins: P, T, L and H.</text>
</comment>
<dbReference type="InterPro" id="IPR017453">
    <property type="entry name" value="GCV_H_sub"/>
</dbReference>
<evidence type="ECO:0000259" key="5">
    <source>
        <dbReference type="PROSITE" id="PS50968"/>
    </source>
</evidence>
<gene>
    <name evidence="3 6" type="primary">gcvH</name>
    <name evidence="6" type="ORF">Poly30_40340</name>
</gene>
<dbReference type="InterPro" id="IPR033753">
    <property type="entry name" value="GCV_H/Fam206"/>
</dbReference>
<reference evidence="6 7" key="1">
    <citation type="submission" date="2019-02" db="EMBL/GenBank/DDBJ databases">
        <title>Deep-cultivation of Planctomycetes and their phenomic and genomic characterization uncovers novel biology.</title>
        <authorList>
            <person name="Wiegand S."/>
            <person name="Jogler M."/>
            <person name="Boedeker C."/>
            <person name="Pinto D."/>
            <person name="Vollmers J."/>
            <person name="Rivas-Marin E."/>
            <person name="Kohn T."/>
            <person name="Peeters S.H."/>
            <person name="Heuer A."/>
            <person name="Rast P."/>
            <person name="Oberbeckmann S."/>
            <person name="Bunk B."/>
            <person name="Jeske O."/>
            <person name="Meyerdierks A."/>
            <person name="Storesund J.E."/>
            <person name="Kallscheuer N."/>
            <person name="Luecker S."/>
            <person name="Lage O.M."/>
            <person name="Pohl T."/>
            <person name="Merkel B.J."/>
            <person name="Hornburger P."/>
            <person name="Mueller R.-W."/>
            <person name="Bruemmer F."/>
            <person name="Labrenz M."/>
            <person name="Spormann A.M."/>
            <person name="Op den Camp H."/>
            <person name="Overmann J."/>
            <person name="Amann R."/>
            <person name="Jetten M.S.M."/>
            <person name="Mascher T."/>
            <person name="Medema M.H."/>
            <person name="Devos D.P."/>
            <person name="Kaster A.-K."/>
            <person name="Ovreas L."/>
            <person name="Rohde M."/>
            <person name="Galperin M.Y."/>
            <person name="Jogler C."/>
        </authorList>
    </citation>
    <scope>NUCLEOTIDE SEQUENCE [LARGE SCALE GENOMIC DNA]</scope>
    <source>
        <strain evidence="6 7">Poly30</strain>
    </source>
</reference>
<dbReference type="InterPro" id="IPR003016">
    <property type="entry name" value="2-oxoA_DH_lipoyl-BS"/>
</dbReference>
<dbReference type="SUPFAM" id="SSF51230">
    <property type="entry name" value="Single hybrid motif"/>
    <property type="match status" value="1"/>
</dbReference>
<dbReference type="NCBIfam" id="NF002270">
    <property type="entry name" value="PRK01202.1"/>
    <property type="match status" value="1"/>
</dbReference>
<keyword evidence="7" id="KW-1185">Reference proteome</keyword>
<comment type="function">
    <text evidence="3">The glycine cleavage system catalyzes the degradation of glycine. The H protein shuttles the methylamine group of glycine from the P protein to the T protein.</text>
</comment>
<evidence type="ECO:0000256" key="3">
    <source>
        <dbReference type="HAMAP-Rule" id="MF_00272"/>
    </source>
</evidence>
<protein>
    <recommendedName>
        <fullName evidence="3">Glycine cleavage system H protein</fullName>
    </recommendedName>
</protein>
<dbReference type="CDD" id="cd06848">
    <property type="entry name" value="GCS_H"/>
    <property type="match status" value="1"/>
</dbReference>
<dbReference type="PROSITE" id="PS00189">
    <property type="entry name" value="LIPOYL"/>
    <property type="match status" value="1"/>
</dbReference>
<dbReference type="GO" id="GO:0005960">
    <property type="term" value="C:glycine cleavage complex"/>
    <property type="evidence" value="ECO:0007669"/>
    <property type="project" value="InterPro"/>
</dbReference>
<organism evidence="6 7">
    <name type="scientific">Saltatorellus ferox</name>
    <dbReference type="NCBI Taxonomy" id="2528018"/>
    <lineage>
        <taxon>Bacteria</taxon>
        <taxon>Pseudomonadati</taxon>
        <taxon>Planctomycetota</taxon>
        <taxon>Planctomycetia</taxon>
        <taxon>Planctomycetia incertae sedis</taxon>
        <taxon>Saltatorellus</taxon>
    </lineage>
</organism>
<dbReference type="Pfam" id="PF01597">
    <property type="entry name" value="GCV_H"/>
    <property type="match status" value="1"/>
</dbReference>
<dbReference type="Gene3D" id="2.40.50.100">
    <property type="match status" value="1"/>
</dbReference>
<dbReference type="GO" id="GO:0005829">
    <property type="term" value="C:cytosol"/>
    <property type="evidence" value="ECO:0007669"/>
    <property type="project" value="TreeGrafter"/>
</dbReference>
<name>A0A518EWM9_9BACT</name>
<dbReference type="GO" id="GO:0019464">
    <property type="term" value="P:glycine decarboxylation via glycine cleavage system"/>
    <property type="evidence" value="ECO:0007669"/>
    <property type="project" value="UniProtKB-UniRule"/>
</dbReference>